<evidence type="ECO:0008006" key="3">
    <source>
        <dbReference type="Google" id="ProtNLM"/>
    </source>
</evidence>
<dbReference type="AlphaFoldDB" id="A0A164V5W9"/>
<proteinExistence type="predicted"/>
<protein>
    <recommendedName>
        <fullName evidence="3">F-box domain-containing protein</fullName>
    </recommendedName>
</protein>
<dbReference type="Proteomes" id="UP000076722">
    <property type="component" value="Unassembled WGS sequence"/>
</dbReference>
<dbReference type="SUPFAM" id="SSF52047">
    <property type="entry name" value="RNI-like"/>
    <property type="match status" value="1"/>
</dbReference>
<keyword evidence="2" id="KW-1185">Reference proteome</keyword>
<organism evidence="1 2">
    <name type="scientific">Sistotremastrum niveocremeum HHB9708</name>
    <dbReference type="NCBI Taxonomy" id="1314777"/>
    <lineage>
        <taxon>Eukaryota</taxon>
        <taxon>Fungi</taxon>
        <taxon>Dikarya</taxon>
        <taxon>Basidiomycota</taxon>
        <taxon>Agaricomycotina</taxon>
        <taxon>Agaricomycetes</taxon>
        <taxon>Sistotremastrales</taxon>
        <taxon>Sistotremastraceae</taxon>
        <taxon>Sertulicium</taxon>
        <taxon>Sertulicium niveocremeum</taxon>
    </lineage>
</organism>
<accession>A0A164V5W9</accession>
<dbReference type="InterPro" id="IPR032675">
    <property type="entry name" value="LRR_dom_sf"/>
</dbReference>
<gene>
    <name evidence="1" type="ORF">SISNIDRAFT_466000</name>
</gene>
<reference evidence="1 2" key="1">
    <citation type="journal article" date="2016" name="Mol. Biol. Evol.">
        <title>Comparative Genomics of Early-Diverging Mushroom-Forming Fungi Provides Insights into the Origins of Lignocellulose Decay Capabilities.</title>
        <authorList>
            <person name="Nagy L.G."/>
            <person name="Riley R."/>
            <person name="Tritt A."/>
            <person name="Adam C."/>
            <person name="Daum C."/>
            <person name="Floudas D."/>
            <person name="Sun H."/>
            <person name="Yadav J.S."/>
            <person name="Pangilinan J."/>
            <person name="Larsson K.H."/>
            <person name="Matsuura K."/>
            <person name="Barry K."/>
            <person name="Labutti K."/>
            <person name="Kuo R."/>
            <person name="Ohm R.A."/>
            <person name="Bhattacharya S.S."/>
            <person name="Shirouzu T."/>
            <person name="Yoshinaga Y."/>
            <person name="Martin F.M."/>
            <person name="Grigoriev I.V."/>
            <person name="Hibbett D.S."/>
        </authorList>
    </citation>
    <scope>NUCLEOTIDE SEQUENCE [LARGE SCALE GENOMIC DNA]</scope>
    <source>
        <strain evidence="1 2">HHB9708</strain>
    </source>
</reference>
<evidence type="ECO:0000313" key="1">
    <source>
        <dbReference type="EMBL" id="KZS93844.1"/>
    </source>
</evidence>
<evidence type="ECO:0000313" key="2">
    <source>
        <dbReference type="Proteomes" id="UP000076722"/>
    </source>
</evidence>
<dbReference type="OrthoDB" id="2447803at2759"/>
<sequence>MAHIYTSTQAFWETPELVAMCFESVDKRSLSSCARISKRLSEIALDALYRDGPGYVKILKLLCGMSEDESGSLNFSVDLTPDHWDRFRHYSSRIHSLTVHHARDPFRTVSNDAIVELLTTLPQGEVLLPSLTRLNWEDEKAATNPFATLLFHDKLQEVNLTVAEWDTTILLQHLARRSPNIGTLRLKTRETEGSDEFNVAEAEEITAKVVKAFSSLRSLGLPPDLVSVDAFRTLSQQSNLVRLWVATFAIKGTQVDESEFQGGSSENFINLRELSLESTSLIGLSASVLGGIMTGIVSLHVEITQEDHIPTFLKHVATSFPNLRDFGMMFAHWRLLGPDSFKEPLTMNVLKPLLSMRRLESLVLEHPMPPNLSDEELGEFSLCFPELRHLELCVQARGSFEGVVPTLSCLLPFAQNCRKLISIGIYMDATISPPIIKSDQKVFAPSLRDIHAFCSKIRQYHPVADFLAGILPPEAKLTLIRGPARLVPVIGKMSDYFGSAELDDRLDETSRKCRNRWQEASRLLADLYRVRRVLASERKRNEEMQNSCGLML</sequence>
<dbReference type="Gene3D" id="3.80.10.10">
    <property type="entry name" value="Ribonuclease Inhibitor"/>
    <property type="match status" value="1"/>
</dbReference>
<dbReference type="EMBL" id="KV419406">
    <property type="protein sequence ID" value="KZS93844.1"/>
    <property type="molecule type" value="Genomic_DNA"/>
</dbReference>
<name>A0A164V5W9_9AGAM</name>